<keyword evidence="1" id="KW-0032">Aminotransferase</keyword>
<comment type="caution">
    <text evidence="1">The sequence shown here is derived from an EMBL/GenBank/DDBJ whole genome shotgun (WGS) entry which is preliminary data.</text>
</comment>
<reference evidence="1" key="1">
    <citation type="submission" date="2021-01" db="EMBL/GenBank/DDBJ databases">
        <authorList>
            <person name="Sun Q."/>
        </authorList>
    </citation>
    <scope>NUCLEOTIDE SEQUENCE</scope>
    <source>
        <strain evidence="1">YIM B02566</strain>
    </source>
</reference>
<keyword evidence="2" id="KW-1185">Reference proteome</keyword>
<proteinExistence type="predicted"/>
<keyword evidence="1" id="KW-0808">Transferase</keyword>
<evidence type="ECO:0000313" key="1">
    <source>
        <dbReference type="EMBL" id="MBK1867665.1"/>
    </source>
</evidence>
<dbReference type="EMBL" id="JAENHL010000007">
    <property type="protein sequence ID" value="MBK1867665.1"/>
    <property type="molecule type" value="Genomic_DNA"/>
</dbReference>
<sequence>MSNHLNLIERDRVAVAGIEKLRFFPLAVVEGEGCWLIEDGGRRLIDLSATWTACGLGHGHPKIIEAMTRAARRPPGAGGLSAVHPDSVGFAEELLALTPGSGDRRVYFGHAGTDANDVVLRACRRATGRRRIIAYHHGYHGGMGVAMRVSGVHIEAGAEADPDLFLATYPNPFRPHVDGPDPIAASVKASLDEIARELAKGDVACLMVEPILSDGGLVVPPKGYLKSLHALCRKHQVPLAVDEVKMGLGRPGVLHAFQLDGIVPEIVTFGKVIGGGLPLGAAVGPAEILDGPAASALLTMAGNPICTAVGRQVMRTLIEEDLPGRAKESGDHFLAELRKCQAASDVIGDVRGHGLAIGLELVADRASNKRDRKLAQRTVYRAFELGAVVHYVGGNVLEITPPLTISRAEVDIAVGILDQAIKDAQAGRVDDAAVARFAGW</sequence>
<protein>
    <submittedName>
        <fullName evidence="1">Aminotransferase class III-fold pyridoxal phosphate-dependent enzyme</fullName>
    </submittedName>
</protein>
<name>A0ACC5R4S8_9HYPH</name>
<gene>
    <name evidence="1" type="ORF">JHL16_15005</name>
</gene>
<organism evidence="1 2">
    <name type="scientific">Taklimakanibacter albus</name>
    <dbReference type="NCBI Taxonomy" id="2800327"/>
    <lineage>
        <taxon>Bacteria</taxon>
        <taxon>Pseudomonadati</taxon>
        <taxon>Pseudomonadota</taxon>
        <taxon>Alphaproteobacteria</taxon>
        <taxon>Hyphomicrobiales</taxon>
        <taxon>Aestuariivirgaceae</taxon>
        <taxon>Taklimakanibacter</taxon>
    </lineage>
</organism>
<evidence type="ECO:0000313" key="2">
    <source>
        <dbReference type="Proteomes" id="UP000616151"/>
    </source>
</evidence>
<accession>A0ACC5R4S8</accession>
<dbReference type="Proteomes" id="UP000616151">
    <property type="component" value="Unassembled WGS sequence"/>
</dbReference>